<dbReference type="GO" id="GO:0008270">
    <property type="term" value="F:zinc ion binding"/>
    <property type="evidence" value="ECO:0007669"/>
    <property type="project" value="UniProtKB-KW"/>
</dbReference>
<dbReference type="PROSITE" id="PS50089">
    <property type="entry name" value="ZF_RING_2"/>
    <property type="match status" value="1"/>
</dbReference>
<organism evidence="14 15">
    <name type="scientific">Colletotrichum fioriniae PJ7</name>
    <dbReference type="NCBI Taxonomy" id="1445577"/>
    <lineage>
        <taxon>Eukaryota</taxon>
        <taxon>Fungi</taxon>
        <taxon>Dikarya</taxon>
        <taxon>Ascomycota</taxon>
        <taxon>Pezizomycotina</taxon>
        <taxon>Sordariomycetes</taxon>
        <taxon>Hypocreomycetidae</taxon>
        <taxon>Glomerellales</taxon>
        <taxon>Glomerellaceae</taxon>
        <taxon>Colletotrichum</taxon>
        <taxon>Colletotrichum acutatum species complex</taxon>
    </lineage>
</organism>
<evidence type="ECO:0000313" key="14">
    <source>
        <dbReference type="EMBL" id="EXF82653.1"/>
    </source>
</evidence>
<feature type="region of interest" description="Disordered" evidence="11">
    <location>
        <begin position="1"/>
        <end position="80"/>
    </location>
</feature>
<feature type="domain" description="C3H1-type" evidence="13">
    <location>
        <begin position="173"/>
        <end position="201"/>
    </location>
</feature>
<evidence type="ECO:0000256" key="5">
    <source>
        <dbReference type="ARBA" id="ARBA00022771"/>
    </source>
</evidence>
<dbReference type="InterPro" id="IPR039971">
    <property type="entry name" value="CWC24-like"/>
</dbReference>
<dbReference type="GO" id="GO:0034247">
    <property type="term" value="P:snoRNA splicing"/>
    <property type="evidence" value="ECO:0007669"/>
    <property type="project" value="TreeGrafter"/>
</dbReference>
<dbReference type="InterPro" id="IPR007135">
    <property type="entry name" value="Atg3/Atg10"/>
</dbReference>
<accession>A0A010SD08</accession>
<evidence type="ECO:0000256" key="7">
    <source>
        <dbReference type="ARBA" id="ARBA00022833"/>
    </source>
</evidence>
<dbReference type="Gene3D" id="3.30.40.10">
    <property type="entry name" value="Zinc/RING finger domain, C3HC4 (zinc finger)"/>
    <property type="match status" value="1"/>
</dbReference>
<evidence type="ECO:0000256" key="9">
    <source>
        <dbReference type="ARBA" id="ARBA00023006"/>
    </source>
</evidence>
<dbReference type="CDD" id="cd16539">
    <property type="entry name" value="RING-HC_RNF113A_B"/>
    <property type="match status" value="1"/>
</dbReference>
<dbReference type="GO" id="GO:0015031">
    <property type="term" value="P:protein transport"/>
    <property type="evidence" value="ECO:0007669"/>
    <property type="project" value="UniProtKB-KW"/>
</dbReference>
<dbReference type="PANTHER" id="PTHR12930">
    <property type="entry name" value="ZINC FINGER PROTEIN 183"/>
    <property type="match status" value="1"/>
</dbReference>
<dbReference type="eggNOG" id="KOG1813">
    <property type="taxonomic scope" value="Eukaryota"/>
</dbReference>
<feature type="compositionally biased region" description="Basic residues" evidence="11">
    <location>
        <begin position="15"/>
        <end position="30"/>
    </location>
</feature>
<dbReference type="KEGG" id="cfj:CFIO01_09383"/>
<gene>
    <name evidence="14" type="ORF">CFIO01_09383</name>
</gene>
<dbReference type="PROSITE" id="PS00518">
    <property type="entry name" value="ZF_RING_1"/>
    <property type="match status" value="1"/>
</dbReference>
<keyword evidence="9" id="KW-0072">Autophagy</keyword>
<evidence type="ECO:0000256" key="1">
    <source>
        <dbReference type="ARBA" id="ARBA00003777"/>
    </source>
</evidence>
<dbReference type="AlphaFoldDB" id="A0A010SD08"/>
<dbReference type="STRING" id="1445577.A0A010SD08"/>
<dbReference type="SUPFAM" id="SSF90229">
    <property type="entry name" value="CCCH zinc finger"/>
    <property type="match status" value="1"/>
</dbReference>
<protein>
    <submittedName>
        <fullName evidence="14">Autophagy-like protein 3</fullName>
    </submittedName>
</protein>
<feature type="compositionally biased region" description="Acidic residues" evidence="11">
    <location>
        <begin position="40"/>
        <end position="50"/>
    </location>
</feature>
<proteinExistence type="inferred from homology"/>
<evidence type="ECO:0000313" key="15">
    <source>
        <dbReference type="Proteomes" id="UP000020467"/>
    </source>
</evidence>
<dbReference type="EMBL" id="JARH01000305">
    <property type="protein sequence ID" value="EXF82653.1"/>
    <property type="molecule type" value="Genomic_DNA"/>
</dbReference>
<dbReference type="GO" id="GO:0006914">
    <property type="term" value="P:autophagy"/>
    <property type="evidence" value="ECO:0007669"/>
    <property type="project" value="UniProtKB-KW"/>
</dbReference>
<comment type="similarity">
    <text evidence="2">Belongs to the CWC24 family.</text>
</comment>
<dbReference type="InterPro" id="IPR013083">
    <property type="entry name" value="Znf_RING/FYVE/PHD"/>
</dbReference>
<dbReference type="Pfam" id="PF03987">
    <property type="entry name" value="Autophagy_act_C"/>
    <property type="match status" value="1"/>
</dbReference>
<dbReference type="Proteomes" id="UP000020467">
    <property type="component" value="Unassembled WGS sequence"/>
</dbReference>
<dbReference type="InterPro" id="IPR001841">
    <property type="entry name" value="Znf_RING"/>
</dbReference>
<dbReference type="PROSITE" id="PS50103">
    <property type="entry name" value="ZF_C3H1"/>
    <property type="match status" value="1"/>
</dbReference>
<evidence type="ECO:0000256" key="3">
    <source>
        <dbReference type="ARBA" id="ARBA00011524"/>
    </source>
</evidence>
<dbReference type="PANTHER" id="PTHR12930:SF0">
    <property type="entry name" value="RING FINGER PROTEIN 113B"/>
    <property type="match status" value="1"/>
</dbReference>
<dbReference type="SMART" id="SM00184">
    <property type="entry name" value="RING"/>
    <property type="match status" value="1"/>
</dbReference>
<reference evidence="14 15" key="1">
    <citation type="submission" date="2014-02" db="EMBL/GenBank/DDBJ databases">
        <title>The genome sequence of Colletotrichum fioriniae PJ7.</title>
        <authorList>
            <person name="Baroncelli R."/>
            <person name="Thon M.R."/>
        </authorList>
    </citation>
    <scope>NUCLEOTIDE SEQUENCE [LARGE SCALE GENOMIC DNA]</scope>
    <source>
        <strain evidence="14 15">PJ7</strain>
    </source>
</reference>
<dbReference type="Pfam" id="PF00097">
    <property type="entry name" value="zf-C3HC4"/>
    <property type="match status" value="1"/>
</dbReference>
<keyword evidence="4 10" id="KW-0479">Metal-binding</keyword>
<evidence type="ECO:0000256" key="11">
    <source>
        <dbReference type="SAM" id="MobiDB-lite"/>
    </source>
</evidence>
<dbReference type="Pfam" id="PF00642">
    <property type="entry name" value="zf-CCCH"/>
    <property type="match status" value="1"/>
</dbReference>
<evidence type="ECO:0000256" key="10">
    <source>
        <dbReference type="PROSITE-ProRule" id="PRU00723"/>
    </source>
</evidence>
<dbReference type="SMART" id="SM00356">
    <property type="entry name" value="ZnF_C3H1"/>
    <property type="match status" value="1"/>
</dbReference>
<dbReference type="InterPro" id="IPR017907">
    <property type="entry name" value="Znf_RING_CS"/>
</dbReference>
<dbReference type="GO" id="GO:0005684">
    <property type="term" value="C:U2-type spliceosomal complex"/>
    <property type="evidence" value="ECO:0007669"/>
    <property type="project" value="TreeGrafter"/>
</dbReference>
<feature type="region of interest" description="Disordered" evidence="11">
    <location>
        <begin position="505"/>
        <end position="528"/>
    </location>
</feature>
<feature type="domain" description="RING-type" evidence="12">
    <location>
        <begin position="254"/>
        <end position="291"/>
    </location>
</feature>
<feature type="region of interest" description="Disordered" evidence="11">
    <location>
        <begin position="316"/>
        <end position="344"/>
    </location>
</feature>
<feature type="compositionally biased region" description="Basic and acidic residues" evidence="11">
    <location>
        <begin position="316"/>
        <end position="342"/>
    </location>
</feature>
<comment type="caution">
    <text evidence="14">The sequence shown here is derived from an EMBL/GenBank/DDBJ whole genome shotgun (WGS) entry which is preliminary data.</text>
</comment>
<comment type="subunit">
    <text evidence="3">Associated with the spliceosome.</text>
</comment>
<evidence type="ECO:0000259" key="13">
    <source>
        <dbReference type="PROSITE" id="PS50103"/>
    </source>
</evidence>
<evidence type="ECO:0000259" key="12">
    <source>
        <dbReference type="PROSITE" id="PS50089"/>
    </source>
</evidence>
<dbReference type="InterPro" id="IPR000571">
    <property type="entry name" value="Znf_CCCH"/>
</dbReference>
<name>A0A010SD08_9PEZI</name>
<dbReference type="InterPro" id="IPR036855">
    <property type="entry name" value="Znf_CCCH_sf"/>
</dbReference>
<keyword evidence="8" id="KW-0813">Transport</keyword>
<dbReference type="FunFam" id="3.30.40.10:FF:000045">
    <property type="entry name" value="RING finger protein 113A"/>
    <property type="match status" value="1"/>
</dbReference>
<keyword evidence="7 10" id="KW-0862">Zinc</keyword>
<evidence type="ECO:0000256" key="6">
    <source>
        <dbReference type="ARBA" id="ARBA00022786"/>
    </source>
</evidence>
<dbReference type="GO" id="GO:0019787">
    <property type="term" value="F:ubiquitin-like protein transferase activity"/>
    <property type="evidence" value="ECO:0007669"/>
    <property type="project" value="InterPro"/>
</dbReference>
<keyword evidence="6" id="KW-0833">Ubl conjugation pathway</keyword>
<dbReference type="HOGENOM" id="CLU_367598_0_0_1"/>
<keyword evidence="15" id="KW-1185">Reference proteome</keyword>
<dbReference type="SUPFAM" id="SSF57850">
    <property type="entry name" value="RING/U-box"/>
    <property type="match status" value="1"/>
</dbReference>
<evidence type="ECO:0000256" key="2">
    <source>
        <dbReference type="ARBA" id="ARBA00009161"/>
    </source>
</evidence>
<evidence type="ECO:0000256" key="8">
    <source>
        <dbReference type="ARBA" id="ARBA00022927"/>
    </source>
</evidence>
<dbReference type="eggNOG" id="KOG2981">
    <property type="taxonomic scope" value="Eukaryota"/>
</dbReference>
<dbReference type="InterPro" id="IPR018957">
    <property type="entry name" value="Znf_C3HC4_RING-type"/>
</dbReference>
<sequence>MADSAPATDAPVAIFKRRGAKGKANIRKRPATPPPANSDSDSDYSSSEDEAGQRVKRRKTKAGAITASSKDNAKSKQDLSATVFTADRSVPISDSNDATKQSNWYDEDGKDALSSKNLLGSSRAVAKTFQAPDGTYKGLANQTSFITKNPDAPNKTVGPIKAPTNIRTITVTDFAPDVCKDYKQTGFCGFGDNCKYLHAREDYKQGWQLDKEWENVTKGKKNIAGTVVASADRTKADDDDDDEEAMLENIPFACIICREPYKAPIITRCGHYFCEPCALKRYRKDPTCAACGSGTNGVFNGASRLKKLLDRKRERAAKRRQEAIEAGEESKEQPNQAPRHEFQATSESAYAAAKQLQPARSVPFHRFQWCNCVEEDVVCCSGLAQHFTLPQGVTDSRYRSFPKRQRPTSTMNLLYSTVNTLRDRYTPVSHKSTFRQTGQITPEEFVAAGDYLVYKFPTWSWGDADADSRRVSYLPPGKQFLVTRNVPCNRRLDDDFAGDAGHEEAVVEGGKSSGAGDDDEDGWLRTGGLASSQPLKVKEVRTVDDSGNVGDREVVEDDDEIPDMEDEDDDEAIIRDAGDNGKNSGRRTYTLYIMYSTYYRTPRLYLSGYSPNGQPLPPHAMMDDIVGDYKDKTVTLEDFPFFANNIKMASVHPCKHASVMKTMLDRADGALRIRREKLRAGKAVGGDQGMEGLVDELGKLDVKDAQAAADKDGEWEEVEQSEVDEQEVAIRVDQYLVVFLKFMASVTPGIEHDFTMGV</sequence>
<keyword evidence="5 10" id="KW-0863">Zinc-finger</keyword>
<feature type="zinc finger region" description="C3H1-type" evidence="10">
    <location>
        <begin position="173"/>
        <end position="201"/>
    </location>
</feature>
<keyword evidence="8" id="KW-0653">Protein transport</keyword>
<evidence type="ECO:0000256" key="4">
    <source>
        <dbReference type="ARBA" id="ARBA00022723"/>
    </source>
</evidence>
<dbReference type="OrthoDB" id="25761at2759"/>
<comment type="function">
    <text evidence="1">Involved in pre-mRNA splicing.</text>
</comment>